<dbReference type="Proteomes" id="UP000244093">
    <property type="component" value="Unassembled WGS sequence"/>
</dbReference>
<feature type="transmembrane region" description="Helical" evidence="1">
    <location>
        <begin position="15"/>
        <end position="34"/>
    </location>
</feature>
<dbReference type="PANTHER" id="PTHR33608:SF6">
    <property type="entry name" value="BLL2464 PROTEIN"/>
    <property type="match status" value="1"/>
</dbReference>
<keyword evidence="1" id="KW-1133">Transmembrane helix</keyword>
<evidence type="ECO:0000313" key="4">
    <source>
        <dbReference type="Proteomes" id="UP000244093"/>
    </source>
</evidence>
<feature type="domain" description="DUF58" evidence="2">
    <location>
        <begin position="205"/>
        <end position="350"/>
    </location>
</feature>
<dbReference type="SUPFAM" id="SSF53300">
    <property type="entry name" value="vWA-like"/>
    <property type="match status" value="1"/>
</dbReference>
<protein>
    <recommendedName>
        <fullName evidence="2">DUF58 domain-containing protein</fullName>
    </recommendedName>
</protein>
<comment type="caution">
    <text evidence="3">The sequence shown here is derived from an EMBL/GenBank/DDBJ whole genome shotgun (WGS) entry which is preliminary data.</text>
</comment>
<evidence type="ECO:0000256" key="1">
    <source>
        <dbReference type="SAM" id="Phobius"/>
    </source>
</evidence>
<evidence type="ECO:0000313" key="3">
    <source>
        <dbReference type="EMBL" id="PUA33686.1"/>
    </source>
</evidence>
<feature type="transmembrane region" description="Helical" evidence="1">
    <location>
        <begin position="40"/>
        <end position="61"/>
    </location>
</feature>
<proteinExistence type="predicted"/>
<evidence type="ECO:0000259" key="2">
    <source>
        <dbReference type="Pfam" id="PF01882"/>
    </source>
</evidence>
<dbReference type="InterPro" id="IPR036465">
    <property type="entry name" value="vWFA_dom_sf"/>
</dbReference>
<gene>
    <name evidence="3" type="ORF">B7O98_04540</name>
</gene>
<organism evidence="3 4">
    <name type="scientific">Zestosphaera tikiterensis</name>
    <dbReference type="NCBI Taxonomy" id="1973259"/>
    <lineage>
        <taxon>Archaea</taxon>
        <taxon>Thermoproteota</taxon>
        <taxon>Thermoprotei</taxon>
        <taxon>Desulfurococcales</taxon>
        <taxon>Desulfurococcaceae</taxon>
        <taxon>Zestosphaera</taxon>
    </lineage>
</organism>
<accession>A0A2R7Y878</accession>
<keyword evidence="1" id="KW-0472">Membrane</keyword>
<dbReference type="InterPro" id="IPR002881">
    <property type="entry name" value="DUF58"/>
</dbReference>
<dbReference type="AlphaFoldDB" id="A0A2R7Y878"/>
<dbReference type="Pfam" id="PF01882">
    <property type="entry name" value="DUF58"/>
    <property type="match status" value="1"/>
</dbReference>
<reference evidence="3 4" key="1">
    <citation type="journal article" date="2018" name="Syst. Appl. Microbiol.">
        <title>A new symbiotic nanoarchaeote (Candidatus Nanoclepta minutus) and its host (Zestosphaera tikiterensis gen. nov., sp. nov.) from a New Zealand hot spring.</title>
        <authorList>
            <person name="St John E."/>
            <person name="Liu Y."/>
            <person name="Podar M."/>
            <person name="Stott M.B."/>
            <person name="Meneghin J."/>
            <person name="Chen Z."/>
            <person name="Lagutin K."/>
            <person name="Mitchell K."/>
            <person name="Reysenbach A.L."/>
        </authorList>
    </citation>
    <scope>NUCLEOTIDE SEQUENCE [LARGE SCALE GENOMIC DNA]</scope>
    <source>
        <strain evidence="3">NZ3</strain>
    </source>
</reference>
<keyword evidence="1" id="KW-0812">Transmembrane</keyword>
<dbReference type="EMBL" id="NBVN01000002">
    <property type="protein sequence ID" value="PUA33686.1"/>
    <property type="molecule type" value="Genomic_DNA"/>
</dbReference>
<name>A0A2R7Y878_9CREN</name>
<sequence>MSSEALTQVSGTQRLTAVLLITAALLVFSVFVNIDFLMPAMALVALIASTRGYAVISYLALSKCEIKTNASVTVGGKPLTYSIEIFNKGLIPIALVEITLNYSQNLRLVKGSKAALLIIPPKSSVTYEVVFNGRVGKHRVGPLKAVVRDPLGLFRSSELELVKAEEVAIQPPAREVMIRKVWTHTRSAGVVRSREPGLGVELYGVREFRPGDDLRRVVWRTLASSNRLSVKEMERETYQSIFFVVEASPQMFYGPYGGTPYEHASEVIASISAYLARRGDLMSLVVATQDGVLTSGKPSRGRNAYVKISKTLSMVPYIADSVDRNLLLKKALKEILNSLPRERNLIFVFTTAGDETYLKGLLEFINKLRSLNNDVYVAIPLTIAYEVRGLPPWAQAIYRVKLYDKVKDELEFARKLVKYRARVIAIGPQYMPETIVRIVEARRS</sequence>
<dbReference type="PANTHER" id="PTHR33608">
    <property type="entry name" value="BLL2464 PROTEIN"/>
    <property type="match status" value="1"/>
</dbReference>